<dbReference type="GeneID" id="20238294"/>
<reference evidence="2 3" key="1">
    <citation type="journal article" date="2013" name="Nature">
        <title>Insights into bilaterian evolution from three spiralian genomes.</title>
        <authorList>
            <person name="Simakov O."/>
            <person name="Marletaz F."/>
            <person name="Cho S.J."/>
            <person name="Edsinger-Gonzales E."/>
            <person name="Havlak P."/>
            <person name="Hellsten U."/>
            <person name="Kuo D.H."/>
            <person name="Larsson T."/>
            <person name="Lv J."/>
            <person name="Arendt D."/>
            <person name="Savage R."/>
            <person name="Osoegawa K."/>
            <person name="de Jong P."/>
            <person name="Grimwood J."/>
            <person name="Chapman J.A."/>
            <person name="Shapiro H."/>
            <person name="Aerts A."/>
            <person name="Otillar R.P."/>
            <person name="Terry A.Y."/>
            <person name="Boore J.L."/>
            <person name="Grigoriev I.V."/>
            <person name="Lindberg D.R."/>
            <person name="Seaver E.C."/>
            <person name="Weisblat D.A."/>
            <person name="Putnam N.H."/>
            <person name="Rokhsar D.S."/>
        </authorList>
    </citation>
    <scope>NUCLEOTIDE SEQUENCE [LARGE SCALE GENOMIC DNA]</scope>
</reference>
<dbReference type="KEGG" id="lgi:LOTGIDRAFT_160101"/>
<dbReference type="STRING" id="225164.V4AMW4"/>
<dbReference type="AlphaFoldDB" id="V4AMW4"/>
<feature type="region of interest" description="Disordered" evidence="1">
    <location>
        <begin position="77"/>
        <end position="101"/>
    </location>
</feature>
<protein>
    <submittedName>
        <fullName evidence="2">Uncharacterized protein</fullName>
    </submittedName>
</protein>
<name>V4AMW4_LOTGI</name>
<proteinExistence type="predicted"/>
<dbReference type="CTD" id="20238294"/>
<accession>V4AMW4</accession>
<organism evidence="2 3">
    <name type="scientific">Lottia gigantea</name>
    <name type="common">Giant owl limpet</name>
    <dbReference type="NCBI Taxonomy" id="225164"/>
    <lineage>
        <taxon>Eukaryota</taxon>
        <taxon>Metazoa</taxon>
        <taxon>Spiralia</taxon>
        <taxon>Lophotrochozoa</taxon>
        <taxon>Mollusca</taxon>
        <taxon>Gastropoda</taxon>
        <taxon>Patellogastropoda</taxon>
        <taxon>Lottioidea</taxon>
        <taxon>Lottiidae</taxon>
        <taxon>Lottia</taxon>
    </lineage>
</organism>
<keyword evidence="3" id="KW-1185">Reference proteome</keyword>
<dbReference type="HOGENOM" id="CLU_2161211_0_0_1"/>
<dbReference type="RefSeq" id="XP_009053230.1">
    <property type="nucleotide sequence ID" value="XM_009054982.1"/>
</dbReference>
<feature type="compositionally biased region" description="Polar residues" evidence="1">
    <location>
        <begin position="82"/>
        <end position="92"/>
    </location>
</feature>
<gene>
    <name evidence="2" type="ORF">LOTGIDRAFT_160101</name>
</gene>
<sequence>MEDTISRESVDSSSTSDEFVVVNADPKFKLTGDMNDIDKEICAEPVSTPDIKMDTSITDSNVGHAMPSSQSVDVLLPEGTVENKSYQDNNTPLEYGSPDSFPRISLVDVIS</sequence>
<dbReference type="EMBL" id="KB201549">
    <property type="protein sequence ID" value="ESO96115.1"/>
    <property type="molecule type" value="Genomic_DNA"/>
</dbReference>
<evidence type="ECO:0000313" key="2">
    <source>
        <dbReference type="EMBL" id="ESO96115.1"/>
    </source>
</evidence>
<evidence type="ECO:0000256" key="1">
    <source>
        <dbReference type="SAM" id="MobiDB-lite"/>
    </source>
</evidence>
<evidence type="ECO:0000313" key="3">
    <source>
        <dbReference type="Proteomes" id="UP000030746"/>
    </source>
</evidence>
<dbReference type="Proteomes" id="UP000030746">
    <property type="component" value="Unassembled WGS sequence"/>
</dbReference>